<evidence type="ECO:0000313" key="2">
    <source>
        <dbReference type="WBParaSite" id="Pan_g2856.t1"/>
    </source>
</evidence>
<dbReference type="WBParaSite" id="Pan_g2856.t1">
    <property type="protein sequence ID" value="Pan_g2856.t1"/>
    <property type="gene ID" value="Pan_g2856"/>
</dbReference>
<accession>A0A7E4VST4</accession>
<proteinExistence type="predicted"/>
<organism evidence="1 2">
    <name type="scientific">Panagrellus redivivus</name>
    <name type="common">Microworm</name>
    <dbReference type="NCBI Taxonomy" id="6233"/>
    <lineage>
        <taxon>Eukaryota</taxon>
        <taxon>Metazoa</taxon>
        <taxon>Ecdysozoa</taxon>
        <taxon>Nematoda</taxon>
        <taxon>Chromadorea</taxon>
        <taxon>Rhabditida</taxon>
        <taxon>Tylenchina</taxon>
        <taxon>Panagrolaimomorpha</taxon>
        <taxon>Panagrolaimoidea</taxon>
        <taxon>Panagrolaimidae</taxon>
        <taxon>Panagrellus</taxon>
    </lineage>
</organism>
<protein>
    <submittedName>
        <fullName evidence="2">GTP_cyclohydro2 domain-containing protein</fullName>
    </submittedName>
</protein>
<keyword evidence="1" id="KW-1185">Reference proteome</keyword>
<dbReference type="Proteomes" id="UP000492821">
    <property type="component" value="Unassembled WGS sequence"/>
</dbReference>
<evidence type="ECO:0000313" key="1">
    <source>
        <dbReference type="Proteomes" id="UP000492821"/>
    </source>
</evidence>
<name>A0A7E4VST4_PANRE</name>
<reference evidence="2" key="2">
    <citation type="submission" date="2020-10" db="UniProtKB">
        <authorList>
            <consortium name="WormBaseParasite"/>
        </authorList>
    </citation>
    <scope>IDENTIFICATION</scope>
</reference>
<reference evidence="1" key="1">
    <citation type="journal article" date="2013" name="Genetics">
        <title>The draft genome and transcriptome of Panagrellus redivivus are shaped by the harsh demands of a free-living lifestyle.</title>
        <authorList>
            <person name="Srinivasan J."/>
            <person name="Dillman A.R."/>
            <person name="Macchietto M.G."/>
            <person name="Heikkinen L."/>
            <person name="Lakso M."/>
            <person name="Fracchia K.M."/>
            <person name="Antoshechkin I."/>
            <person name="Mortazavi A."/>
            <person name="Wong G."/>
            <person name="Sternberg P.W."/>
        </authorList>
    </citation>
    <scope>NUCLEOTIDE SEQUENCE [LARGE SCALE GENOMIC DNA]</scope>
    <source>
        <strain evidence="1">MT8872</strain>
    </source>
</reference>
<dbReference type="AlphaFoldDB" id="A0A7E4VST4"/>
<sequence>MMRSKWLNYTFCPTRQASLRSPSFSTLIFSQPVEFRKTATRPLKTSTVALNTNAATRPSYVDSKCDYATILTVVNGQDNDDDAVDVDEIIFEPIGPAQTSARQIITEVADACGYYRIGHALTRCTPGGHGCFHISQLFAAKDKVIASCIGRTEELIATRKKSFDRYHEALISQEQRCKVHRGLKDAAKLAGTY</sequence>